<evidence type="ECO:0000256" key="1">
    <source>
        <dbReference type="SAM" id="MobiDB-lite"/>
    </source>
</evidence>
<dbReference type="Proteomes" id="UP000233551">
    <property type="component" value="Unassembled WGS sequence"/>
</dbReference>
<dbReference type="PANTHER" id="PTHR46622:SF3">
    <property type="entry name" value="ZINC ION BINDING PROTEIN"/>
    <property type="match status" value="1"/>
</dbReference>
<dbReference type="GO" id="GO:0005634">
    <property type="term" value="C:nucleus"/>
    <property type="evidence" value="ECO:0007669"/>
    <property type="project" value="TreeGrafter"/>
</dbReference>
<evidence type="ECO:0000313" key="2">
    <source>
        <dbReference type="EMBL" id="PKI77503.1"/>
    </source>
</evidence>
<accession>A0A2I0L9Z2</accession>
<dbReference type="AlphaFoldDB" id="A0A2I0L9Z2"/>
<evidence type="ECO:0008006" key="4">
    <source>
        <dbReference type="Google" id="ProtNLM"/>
    </source>
</evidence>
<dbReference type="GO" id="GO:0006281">
    <property type="term" value="P:DNA repair"/>
    <property type="evidence" value="ECO:0007669"/>
    <property type="project" value="TreeGrafter"/>
</dbReference>
<name>A0A2I0L9Z2_PUNGR</name>
<gene>
    <name evidence="2" type="ORF">CRG98_002109</name>
</gene>
<protein>
    <recommendedName>
        <fullName evidence="4">RanBP2-type domain-containing protein</fullName>
    </recommendedName>
</protein>
<feature type="region of interest" description="Disordered" evidence="1">
    <location>
        <begin position="68"/>
        <end position="102"/>
    </location>
</feature>
<dbReference type="STRING" id="22663.A0A2I0L9Z2"/>
<organism evidence="2 3">
    <name type="scientific">Punica granatum</name>
    <name type="common">Pomegranate</name>
    <dbReference type="NCBI Taxonomy" id="22663"/>
    <lineage>
        <taxon>Eukaryota</taxon>
        <taxon>Viridiplantae</taxon>
        <taxon>Streptophyta</taxon>
        <taxon>Embryophyta</taxon>
        <taxon>Tracheophyta</taxon>
        <taxon>Spermatophyta</taxon>
        <taxon>Magnoliopsida</taxon>
        <taxon>eudicotyledons</taxon>
        <taxon>Gunneridae</taxon>
        <taxon>Pentapetalae</taxon>
        <taxon>rosids</taxon>
        <taxon>malvids</taxon>
        <taxon>Myrtales</taxon>
        <taxon>Lythraceae</taxon>
        <taxon>Punica</taxon>
    </lineage>
</organism>
<sequence>MNGVLGLSLEIVIGSVGGRRRMGAAGGHKVWTMKAQQGMPREDEARRMFQKIARQECNKMIHRRISDSNQWRHPGVLSRQPPPAGKRTVSGPLPPTGPTRLGGENDIMSALSPAQAAAMAAERRLLDDIWCGSSSCQKPKVTTESLGGPRDIHPLAAKFEFWSCKFWTMDNGVDLDKCSACQQWRYSTGDPGLLFPLQWRFENYN</sequence>
<reference evidence="2 3" key="1">
    <citation type="submission" date="2017-11" db="EMBL/GenBank/DDBJ databases">
        <title>De-novo sequencing of pomegranate (Punica granatum L.) genome.</title>
        <authorList>
            <person name="Akparov Z."/>
            <person name="Amiraslanov A."/>
            <person name="Hajiyeva S."/>
            <person name="Abbasov M."/>
            <person name="Kaur K."/>
            <person name="Hamwieh A."/>
            <person name="Solovyev V."/>
            <person name="Salamov A."/>
            <person name="Braich B."/>
            <person name="Kosarev P."/>
            <person name="Mahmoud A."/>
            <person name="Hajiyev E."/>
            <person name="Babayeva S."/>
            <person name="Izzatullayeva V."/>
            <person name="Mammadov A."/>
            <person name="Mammadov A."/>
            <person name="Sharifova S."/>
            <person name="Ojaghi J."/>
            <person name="Eynullazada K."/>
            <person name="Bayramov B."/>
            <person name="Abdulazimova A."/>
            <person name="Shahmuradov I."/>
        </authorList>
    </citation>
    <scope>NUCLEOTIDE SEQUENCE [LARGE SCALE GENOMIC DNA]</scope>
    <source>
        <strain evidence="3">cv. AG2017</strain>
        <tissue evidence="2">Leaf</tissue>
    </source>
</reference>
<comment type="caution">
    <text evidence="2">The sequence shown here is derived from an EMBL/GenBank/DDBJ whole genome shotgun (WGS) entry which is preliminary data.</text>
</comment>
<keyword evidence="3" id="KW-1185">Reference proteome</keyword>
<proteinExistence type="predicted"/>
<dbReference type="InterPro" id="IPR053000">
    <property type="entry name" value="WSS1-like_metalloprotease"/>
</dbReference>
<dbReference type="EMBL" id="PGOL01000091">
    <property type="protein sequence ID" value="PKI77503.1"/>
    <property type="molecule type" value="Genomic_DNA"/>
</dbReference>
<dbReference type="PANTHER" id="PTHR46622">
    <property type="entry name" value="DNA-DEPENDENT METALLOPROTEASE WSS1"/>
    <property type="match status" value="1"/>
</dbReference>
<evidence type="ECO:0000313" key="3">
    <source>
        <dbReference type="Proteomes" id="UP000233551"/>
    </source>
</evidence>
<dbReference type="GO" id="GO:0008237">
    <property type="term" value="F:metallopeptidase activity"/>
    <property type="evidence" value="ECO:0007669"/>
    <property type="project" value="TreeGrafter"/>
</dbReference>